<name>A0AAP5LNC6_PAEAM</name>
<feature type="region of interest" description="Disordered" evidence="1">
    <location>
        <begin position="138"/>
        <end position="180"/>
    </location>
</feature>
<keyword evidence="3" id="KW-0946">Virion</keyword>
<accession>A0AAP5LNC6</accession>
<evidence type="ECO:0000313" key="3">
    <source>
        <dbReference type="EMBL" id="MDR6725602.1"/>
    </source>
</evidence>
<evidence type="ECO:0000259" key="2">
    <source>
        <dbReference type="Pfam" id="PF24748"/>
    </source>
</evidence>
<dbReference type="Proteomes" id="UP001254832">
    <property type="component" value="Unassembled WGS sequence"/>
</dbReference>
<organism evidence="3 4">
    <name type="scientific">Paenibacillus amylolyticus</name>
    <dbReference type="NCBI Taxonomy" id="1451"/>
    <lineage>
        <taxon>Bacteria</taxon>
        <taxon>Bacillati</taxon>
        <taxon>Bacillota</taxon>
        <taxon>Bacilli</taxon>
        <taxon>Bacillales</taxon>
        <taxon>Paenibacillaceae</taxon>
        <taxon>Paenibacillus</taxon>
    </lineage>
</organism>
<dbReference type="InterPro" id="IPR056601">
    <property type="entry name" value="Galaxin_dom"/>
</dbReference>
<proteinExistence type="predicted"/>
<feature type="domain" description="Galaxin-like repeats" evidence="2">
    <location>
        <begin position="166"/>
        <end position="273"/>
    </location>
</feature>
<feature type="region of interest" description="Disordered" evidence="1">
    <location>
        <begin position="269"/>
        <end position="292"/>
    </location>
</feature>
<feature type="compositionally biased region" description="Basic residues" evidence="1">
    <location>
        <begin position="161"/>
        <end position="176"/>
    </location>
</feature>
<dbReference type="AlphaFoldDB" id="A0AAP5LNC6"/>
<dbReference type="Pfam" id="PF24748">
    <property type="entry name" value="Galaxin_repeat"/>
    <property type="match status" value="1"/>
</dbReference>
<dbReference type="EMBL" id="JAVDTR010000012">
    <property type="protein sequence ID" value="MDR6725602.1"/>
    <property type="molecule type" value="Genomic_DNA"/>
</dbReference>
<reference evidence="3" key="1">
    <citation type="submission" date="2023-07" db="EMBL/GenBank/DDBJ databases">
        <title>Sorghum-associated microbial communities from plants grown in Nebraska, USA.</title>
        <authorList>
            <person name="Schachtman D."/>
        </authorList>
    </citation>
    <scope>NUCLEOTIDE SEQUENCE</scope>
    <source>
        <strain evidence="3">BE80</strain>
    </source>
</reference>
<gene>
    <name evidence="3" type="ORF">J2W91_004104</name>
</gene>
<dbReference type="RefSeq" id="WP_310142913.1">
    <property type="nucleotide sequence ID" value="NZ_JAVDTR010000012.1"/>
</dbReference>
<protein>
    <submittedName>
        <fullName evidence="3">Spore coat protein B</fullName>
    </submittedName>
</protein>
<sequence length="292" mass="31838">MSINGQGVRGLIGREVKVNRGAEAVQGKVVDARSDYMVLICKKGLVYVNGLNIKSITDTGRSSGSGTPLSNPIPSNSFMEVLQALRFRRVQINLGCRDEVEGILADVNQSQIIITTDRQEVIRIPIYHVKTICVVRGGHKSTGHKSSGTTSHPDKSSGHKSSGHKSCGKQPHKSPGHKCCDKHPHKSSGHKCCDKHPHKSSGHKCCDKQPHKSSGHKCCDKHPHKSSGHKCCDKHPHKSSGHKCCDKHPHKSSGHKCCDKHPHKSSGHKCCDKHPHKSSGHKSIGYVSGRRK</sequence>
<keyword evidence="3" id="KW-0167">Capsid protein</keyword>
<evidence type="ECO:0000256" key="1">
    <source>
        <dbReference type="SAM" id="MobiDB-lite"/>
    </source>
</evidence>
<evidence type="ECO:0000313" key="4">
    <source>
        <dbReference type="Proteomes" id="UP001254832"/>
    </source>
</evidence>
<comment type="caution">
    <text evidence="3">The sequence shown here is derived from an EMBL/GenBank/DDBJ whole genome shotgun (WGS) entry which is preliminary data.</text>
</comment>